<evidence type="ECO:0000313" key="5">
    <source>
        <dbReference type="Proteomes" id="UP001142489"/>
    </source>
</evidence>
<evidence type="ECO:0000259" key="3">
    <source>
        <dbReference type="Pfam" id="PF00561"/>
    </source>
</evidence>
<dbReference type="Proteomes" id="UP001142489">
    <property type="component" value="Unassembled WGS sequence"/>
</dbReference>
<dbReference type="Gene3D" id="3.40.50.1820">
    <property type="entry name" value="alpha/beta hydrolase"/>
    <property type="match status" value="1"/>
</dbReference>
<keyword evidence="2" id="KW-1133">Transmembrane helix</keyword>
<feature type="domain" description="AB hydrolase-1" evidence="3">
    <location>
        <begin position="158"/>
        <end position="264"/>
    </location>
</feature>
<dbReference type="InterPro" id="IPR029058">
    <property type="entry name" value="AB_hydrolase_fold"/>
</dbReference>
<dbReference type="SUPFAM" id="SSF53474">
    <property type="entry name" value="alpha/beta-Hydrolases"/>
    <property type="match status" value="1"/>
</dbReference>
<dbReference type="PANTHER" id="PTHR12277">
    <property type="entry name" value="ALPHA/BETA HYDROLASE DOMAIN-CONTAINING PROTEIN"/>
    <property type="match status" value="1"/>
</dbReference>
<evidence type="ECO:0000256" key="1">
    <source>
        <dbReference type="SAM" id="MobiDB-lite"/>
    </source>
</evidence>
<sequence length="382" mass="42232">MNKRRGRPPTSEAPGRPGSRKGAGSSPSSAAAAPAMGQAASKAKSPQQYARGLLDWLQTSKMKTAILVGFVLYASLPFLVWSFPSLLRKFVYLNFFAFPFGVDFQKPEVYLNHTANFYLTSEPGITFGFWHALPENRRREAEGKDHSWYEEALGDDNPIIVYLHGNGGTRATSHRVLFTKVMSDGGFHVLAVDYRGYADSTGYPSENGFTKDVLCIYNWVKARSGNSTVILWGHSLGTGIATNTARHLKEKEGITVDAITLEAPYTNIRDAAANIPFTKIYRKFPGFETLVLDTMGRADMYFPNDKNVQVLSSPLLILHSEDDAVIPPHLGRKLYEIAHNASAKKEHVQFVAFPASMGLGHDHIAKNPDLPAILKKFLKSVQ</sequence>
<comment type="caution">
    <text evidence="4">The sequence shown here is derived from an EMBL/GenBank/DDBJ whole genome shotgun (WGS) entry which is preliminary data.</text>
</comment>
<dbReference type="InterPro" id="IPR000073">
    <property type="entry name" value="AB_hydrolase_1"/>
</dbReference>
<gene>
    <name evidence="4" type="ORF">JRQ81_001263</name>
</gene>
<dbReference type="GO" id="GO:0052651">
    <property type="term" value="P:monoacylglycerol catabolic process"/>
    <property type="evidence" value="ECO:0007669"/>
    <property type="project" value="TreeGrafter"/>
</dbReference>
<dbReference type="GO" id="GO:0047372">
    <property type="term" value="F:monoacylglycerol lipase activity"/>
    <property type="evidence" value="ECO:0007669"/>
    <property type="project" value="TreeGrafter"/>
</dbReference>
<dbReference type="GO" id="GO:0006660">
    <property type="term" value="P:phosphatidylserine catabolic process"/>
    <property type="evidence" value="ECO:0007669"/>
    <property type="project" value="TreeGrafter"/>
</dbReference>
<evidence type="ECO:0000313" key="4">
    <source>
        <dbReference type="EMBL" id="KAJ7345313.1"/>
    </source>
</evidence>
<dbReference type="GO" id="GO:0005789">
    <property type="term" value="C:endoplasmic reticulum membrane"/>
    <property type="evidence" value="ECO:0007669"/>
    <property type="project" value="TreeGrafter"/>
</dbReference>
<organism evidence="4 5">
    <name type="scientific">Phrynocephalus forsythii</name>
    <dbReference type="NCBI Taxonomy" id="171643"/>
    <lineage>
        <taxon>Eukaryota</taxon>
        <taxon>Metazoa</taxon>
        <taxon>Chordata</taxon>
        <taxon>Craniata</taxon>
        <taxon>Vertebrata</taxon>
        <taxon>Euteleostomi</taxon>
        <taxon>Lepidosauria</taxon>
        <taxon>Squamata</taxon>
        <taxon>Bifurcata</taxon>
        <taxon>Unidentata</taxon>
        <taxon>Episquamata</taxon>
        <taxon>Toxicofera</taxon>
        <taxon>Iguania</taxon>
        <taxon>Acrodonta</taxon>
        <taxon>Agamidae</taxon>
        <taxon>Agaminae</taxon>
        <taxon>Phrynocephalus</taxon>
    </lineage>
</organism>
<dbReference type="PANTHER" id="PTHR12277:SF69">
    <property type="entry name" value="PROTEIN ABHD12B"/>
    <property type="match status" value="1"/>
</dbReference>
<dbReference type="EMBL" id="JAPFRF010000001">
    <property type="protein sequence ID" value="KAJ7345313.1"/>
    <property type="molecule type" value="Genomic_DNA"/>
</dbReference>
<feature type="compositionally biased region" description="Low complexity" evidence="1">
    <location>
        <begin position="13"/>
        <end position="43"/>
    </location>
</feature>
<feature type="transmembrane region" description="Helical" evidence="2">
    <location>
        <begin position="64"/>
        <end position="83"/>
    </location>
</feature>
<keyword evidence="5" id="KW-1185">Reference proteome</keyword>
<dbReference type="OrthoDB" id="10249433at2759"/>
<reference evidence="4" key="1">
    <citation type="journal article" date="2023" name="DNA Res.">
        <title>Chromosome-level genome assembly of Phrynocephalus forsythii using third-generation DNA sequencing and Hi-C analysis.</title>
        <authorList>
            <person name="Qi Y."/>
            <person name="Zhao W."/>
            <person name="Zhao Y."/>
            <person name="Niu C."/>
            <person name="Cao S."/>
            <person name="Zhang Y."/>
        </authorList>
    </citation>
    <scope>NUCLEOTIDE SEQUENCE</scope>
    <source>
        <tissue evidence="4">Muscle</tissue>
    </source>
</reference>
<feature type="region of interest" description="Disordered" evidence="1">
    <location>
        <begin position="1"/>
        <end position="43"/>
    </location>
</feature>
<dbReference type="Pfam" id="PF00561">
    <property type="entry name" value="Abhydrolase_1"/>
    <property type="match status" value="1"/>
</dbReference>
<keyword evidence="2" id="KW-0472">Membrane</keyword>
<keyword evidence="2" id="KW-0812">Transmembrane</keyword>
<accession>A0A9Q0YBL4</accession>
<name>A0A9Q0YBL4_9SAUR</name>
<dbReference type="GO" id="GO:0004622">
    <property type="term" value="F:phosphatidylcholine lysophospholipase activity"/>
    <property type="evidence" value="ECO:0007669"/>
    <property type="project" value="TreeGrafter"/>
</dbReference>
<dbReference type="AlphaFoldDB" id="A0A9Q0YBL4"/>
<evidence type="ECO:0000256" key="2">
    <source>
        <dbReference type="SAM" id="Phobius"/>
    </source>
</evidence>
<protein>
    <recommendedName>
        <fullName evidence="3">AB hydrolase-1 domain-containing protein</fullName>
    </recommendedName>
</protein>
<proteinExistence type="predicted"/>